<gene>
    <name evidence="1" type="ORF">C1Y40_02595</name>
</gene>
<name>A0A2S8BKS4_9MYCO</name>
<dbReference type="InterPro" id="IPR027417">
    <property type="entry name" value="P-loop_NTPase"/>
</dbReference>
<sequence length="167" mass="18840">MNLGVAMHRVVVLGRGGAGKSTLAAQLGRLTALPVIELDAHFWSPELAPLPPGEWATRQRRLVADPRWILDGDLGPYDAPEIRLQAADTVLVLDFPLWRCAWRAGRRGREKLDFWRWVVGYRRRYLPRTKAAIAANASGAEVHFLRSPRDVERFLAAVRDSGHRDSR</sequence>
<accession>A0A2S8BKS4</accession>
<evidence type="ECO:0008006" key="3">
    <source>
        <dbReference type="Google" id="ProtNLM"/>
    </source>
</evidence>
<evidence type="ECO:0000313" key="1">
    <source>
        <dbReference type="EMBL" id="PQM47223.1"/>
    </source>
</evidence>
<dbReference type="Gene3D" id="3.40.50.300">
    <property type="entry name" value="P-loop containing nucleotide triphosphate hydrolases"/>
    <property type="match status" value="1"/>
</dbReference>
<dbReference type="PANTHER" id="PTHR37816:SF2">
    <property type="entry name" value="DNA TOPOLOGY MODULATION PROTEIN FLAR-RELATED PROTEIN"/>
    <property type="match status" value="1"/>
</dbReference>
<reference evidence="1 2" key="1">
    <citation type="journal article" date="2017" name="Int. J. Syst. Evol. Microbiol.">
        <title>Mycobacterium talmoniae sp. nov., a slowly growing mycobacterium isolated from human respiratory samples.</title>
        <authorList>
            <person name="Davidson R.M."/>
            <person name="DeGroote M.A."/>
            <person name="Marola J.L."/>
            <person name="Buss S."/>
            <person name="Jones V."/>
            <person name="McNeil M.R."/>
            <person name="Freifeld A.G."/>
            <person name="Elaine Epperson L."/>
            <person name="Hasan N.A."/>
            <person name="Jackson M."/>
            <person name="Iwen P.C."/>
            <person name="Salfinger M."/>
            <person name="Strong M."/>
        </authorList>
    </citation>
    <scope>NUCLEOTIDE SEQUENCE [LARGE SCALE GENOMIC DNA]</scope>
    <source>
        <strain evidence="1 2">ATCC BAA-2683</strain>
    </source>
</reference>
<dbReference type="AlphaFoldDB" id="A0A2S8BKS4"/>
<dbReference type="Proteomes" id="UP000238296">
    <property type="component" value="Unassembled WGS sequence"/>
</dbReference>
<proteinExistence type="predicted"/>
<comment type="caution">
    <text evidence="1">The sequence shown here is derived from an EMBL/GenBank/DDBJ whole genome shotgun (WGS) entry which is preliminary data.</text>
</comment>
<dbReference type="EMBL" id="PPEA01000370">
    <property type="protein sequence ID" value="PQM47223.1"/>
    <property type="molecule type" value="Genomic_DNA"/>
</dbReference>
<protein>
    <recommendedName>
        <fullName evidence="3">Adenylate kinase</fullName>
    </recommendedName>
</protein>
<dbReference type="InterPro" id="IPR052922">
    <property type="entry name" value="Cytidylate_Kinase-2"/>
</dbReference>
<dbReference type="PANTHER" id="PTHR37816">
    <property type="entry name" value="YALI0E33011P"/>
    <property type="match status" value="1"/>
</dbReference>
<organism evidence="1 2">
    <name type="scientific">Mycobacterium talmoniae</name>
    <dbReference type="NCBI Taxonomy" id="1858794"/>
    <lineage>
        <taxon>Bacteria</taxon>
        <taxon>Bacillati</taxon>
        <taxon>Actinomycetota</taxon>
        <taxon>Actinomycetes</taxon>
        <taxon>Mycobacteriales</taxon>
        <taxon>Mycobacteriaceae</taxon>
        <taxon>Mycobacterium</taxon>
    </lineage>
</organism>
<dbReference type="SUPFAM" id="SSF52540">
    <property type="entry name" value="P-loop containing nucleoside triphosphate hydrolases"/>
    <property type="match status" value="1"/>
</dbReference>
<evidence type="ECO:0000313" key="2">
    <source>
        <dbReference type="Proteomes" id="UP000238296"/>
    </source>
</evidence>